<reference evidence="5 6" key="1">
    <citation type="submission" date="2024-01" db="EMBL/GenBank/DDBJ databases">
        <title>A telomere-to-telomere, gap-free genome of sweet tea (Lithocarpus litseifolius).</title>
        <authorList>
            <person name="Zhou J."/>
        </authorList>
    </citation>
    <scope>NUCLEOTIDE SEQUENCE [LARGE SCALE GENOMIC DNA]</scope>
    <source>
        <strain evidence="5">Zhou-2022a</strain>
        <tissue evidence="5">Leaf</tissue>
    </source>
</reference>
<keyword evidence="2" id="KW-0378">Hydrolase</keyword>
<dbReference type="InterPro" id="IPR011990">
    <property type="entry name" value="TPR-like_helical_dom_sf"/>
</dbReference>
<dbReference type="PANTHER" id="PTHR22975">
    <property type="entry name" value="UBIQUITIN SPECIFIC PROTEINASE"/>
    <property type="match status" value="1"/>
</dbReference>
<keyword evidence="6" id="KW-1185">Reference proteome</keyword>
<protein>
    <recommendedName>
        <fullName evidence="4">C2H2-type domain-containing protein</fullName>
    </recommendedName>
</protein>
<evidence type="ECO:0000259" key="4">
    <source>
        <dbReference type="PROSITE" id="PS00028"/>
    </source>
</evidence>
<dbReference type="SUPFAM" id="SSF48452">
    <property type="entry name" value="TPR-like"/>
    <property type="match status" value="1"/>
</dbReference>
<evidence type="ECO:0000313" key="5">
    <source>
        <dbReference type="EMBL" id="KAL0010206.1"/>
    </source>
</evidence>
<sequence>MYRQNQEERMPGKKKRSSAPLPPPSSSKPASPSSSSSSPLSNECNRVFGILHNGNYGEALEAAESLVSRHPDSALVNALIALVHKDIAISISDTSSVRRHEHIASALYFSKAALVLSPDSISFPMLRAVVLLTNEQYDSAIQECELALSIKNPLDPMQDNLGIVQYTPLESTLESRVGKVRTKLRELKAKAKKYKFKKLVEDNSLADVNEEFRALLEIKVEIITRLENVRQSLVELPSPSTSRKLLKKVLLNVDAITRARAYWNNEMSLEAKKELLSVRVDVNFDKNKSMGVKAKEVLAEAVEYAKEMKNWKFSTCCCCGERFFDEELNMEHIKSAHLGTLSEELQSVVPRILPKSEIEIGDWKPVDVDAAVKLIEDLSRNESGDQGQDNGKSQDLKLENWPYCNDTNRDKMIKRIWTILQVLIGVKCFAPSHLYMLLDLILEMLKNRISETLLKQRWMNRTLVSVLFLDEPELKSVREFIEEELEISCGLGGAYSSFTMDNAMDDLTISHERIIFNNDLSHLILLLDETSAKASRSVDESRNACQEYRDDIIQWLYMGCEPIGEKLEEWANYRKASKNLGMELFKIIESEFRRLQKICERKYKYLREEKLWLDMEGICLEEDKRREEISGNPQSYWSLLLKRQKEIEMEKSNDEMGSMELDIIGSILKKAQADNDINMLIQMHIDQLFGKCFKSDALILGANASMQLTWKKLKMVTSYDYRSIVVPLLKTFMRAQLEEMVDEDATKKSNVALEDLLSGLNLDAKNNTEKGGDDARHGQGKSKNKKKKKYHRKAKEFKATGGSEDQQERVEQNLVPAAHGTDHPLNSEVVGSVTTDELEQEERELTRKAEEESMLEEHQRMLARHLEYQRQIENEAKQKRLAEIDKA</sequence>
<evidence type="ECO:0000256" key="1">
    <source>
        <dbReference type="ARBA" id="ARBA00022786"/>
    </source>
</evidence>
<dbReference type="InterPro" id="IPR052398">
    <property type="entry name" value="Ubiquitin_hydrolase_53/54"/>
</dbReference>
<evidence type="ECO:0000256" key="3">
    <source>
        <dbReference type="SAM" id="MobiDB-lite"/>
    </source>
</evidence>
<dbReference type="GO" id="GO:0016787">
    <property type="term" value="F:hydrolase activity"/>
    <property type="evidence" value="ECO:0007669"/>
    <property type="project" value="UniProtKB-KW"/>
</dbReference>
<feature type="region of interest" description="Disordered" evidence="3">
    <location>
        <begin position="763"/>
        <end position="860"/>
    </location>
</feature>
<feature type="compositionally biased region" description="Basic and acidic residues" evidence="3">
    <location>
        <begin position="766"/>
        <end position="777"/>
    </location>
</feature>
<dbReference type="PROSITE" id="PS00028">
    <property type="entry name" value="ZINC_FINGER_C2H2_1"/>
    <property type="match status" value="1"/>
</dbReference>
<feature type="compositionally biased region" description="Basic residues" evidence="3">
    <location>
        <begin position="778"/>
        <end position="795"/>
    </location>
</feature>
<organism evidence="5 6">
    <name type="scientific">Lithocarpus litseifolius</name>
    <dbReference type="NCBI Taxonomy" id="425828"/>
    <lineage>
        <taxon>Eukaryota</taxon>
        <taxon>Viridiplantae</taxon>
        <taxon>Streptophyta</taxon>
        <taxon>Embryophyta</taxon>
        <taxon>Tracheophyta</taxon>
        <taxon>Spermatophyta</taxon>
        <taxon>Magnoliopsida</taxon>
        <taxon>eudicotyledons</taxon>
        <taxon>Gunneridae</taxon>
        <taxon>Pentapetalae</taxon>
        <taxon>rosids</taxon>
        <taxon>fabids</taxon>
        <taxon>Fagales</taxon>
        <taxon>Fagaceae</taxon>
        <taxon>Lithocarpus</taxon>
    </lineage>
</organism>
<accession>A0AAW2DNF2</accession>
<dbReference type="Pfam" id="PF04780">
    <property type="entry name" value="DUF629"/>
    <property type="match status" value="1"/>
</dbReference>
<dbReference type="Proteomes" id="UP001459277">
    <property type="component" value="Unassembled WGS sequence"/>
</dbReference>
<dbReference type="InterPro" id="IPR006865">
    <property type="entry name" value="DUF629"/>
</dbReference>
<evidence type="ECO:0000256" key="2">
    <source>
        <dbReference type="ARBA" id="ARBA00022801"/>
    </source>
</evidence>
<dbReference type="Gene3D" id="1.25.40.10">
    <property type="entry name" value="Tetratricopeptide repeat domain"/>
    <property type="match status" value="1"/>
</dbReference>
<feature type="compositionally biased region" description="Basic and acidic residues" evidence="3">
    <location>
        <begin position="843"/>
        <end position="860"/>
    </location>
</feature>
<gene>
    <name evidence="5" type="ORF">SO802_005314</name>
</gene>
<dbReference type="AlphaFoldDB" id="A0AAW2DNF2"/>
<proteinExistence type="predicted"/>
<comment type="caution">
    <text evidence="5">The sequence shown here is derived from an EMBL/GenBank/DDBJ whole genome shotgun (WGS) entry which is preliminary data.</text>
</comment>
<name>A0AAW2DNF2_9ROSI</name>
<feature type="region of interest" description="Disordered" evidence="3">
    <location>
        <begin position="1"/>
        <end position="41"/>
    </location>
</feature>
<dbReference type="EMBL" id="JAZDWU010000002">
    <property type="protein sequence ID" value="KAL0010206.1"/>
    <property type="molecule type" value="Genomic_DNA"/>
</dbReference>
<feature type="domain" description="C2H2-type" evidence="4">
    <location>
        <begin position="316"/>
        <end position="337"/>
    </location>
</feature>
<feature type="compositionally biased region" description="Low complexity" evidence="3">
    <location>
        <begin position="27"/>
        <end position="41"/>
    </location>
</feature>
<feature type="compositionally biased region" description="Basic and acidic residues" evidence="3">
    <location>
        <begin position="1"/>
        <end position="11"/>
    </location>
</feature>
<evidence type="ECO:0000313" key="6">
    <source>
        <dbReference type="Proteomes" id="UP001459277"/>
    </source>
</evidence>
<dbReference type="PANTHER" id="PTHR22975:SF9">
    <property type="entry name" value="ECHINUS SPLICE FORM 3"/>
    <property type="match status" value="1"/>
</dbReference>
<dbReference type="InterPro" id="IPR013087">
    <property type="entry name" value="Znf_C2H2_type"/>
</dbReference>
<keyword evidence="1" id="KW-0833">Ubl conjugation pathway</keyword>